<dbReference type="Proteomes" id="UP000827805">
    <property type="component" value="Segment"/>
</dbReference>
<keyword evidence="1" id="KW-1133">Transmembrane helix</keyword>
<reference evidence="2 3" key="1">
    <citation type="submission" date="2021-06" db="EMBL/GenBank/DDBJ databases">
        <title>Complete genome sequence of Erwinia phage pEa_SNUABM_33.</title>
        <authorList>
            <person name="Kim S.G."/>
            <person name="Park S.C."/>
        </authorList>
    </citation>
    <scope>NUCLEOTIDE SEQUENCE [LARGE SCALE GENOMIC DNA]</scope>
</reference>
<evidence type="ECO:0000313" key="2">
    <source>
        <dbReference type="EMBL" id="QZE58140.1"/>
    </source>
</evidence>
<gene>
    <name evidence="2" type="ORF">pEaSNUABM33_00264</name>
</gene>
<name>A0AAE7XMC4_9CAUD</name>
<keyword evidence="1" id="KW-0812">Transmembrane</keyword>
<protein>
    <submittedName>
        <fullName evidence="2">Uncharacterized protein</fullName>
    </submittedName>
</protein>
<organism evidence="2 3">
    <name type="scientific">Erwinia phage pEa_SNUABM_33</name>
    <dbReference type="NCBI Taxonomy" id="2869556"/>
    <lineage>
        <taxon>Viruses</taxon>
        <taxon>Duplodnaviria</taxon>
        <taxon>Heunggongvirae</taxon>
        <taxon>Uroviricota</taxon>
        <taxon>Caudoviricetes</taxon>
        <taxon>Alexandravirus</taxon>
        <taxon>Alexandravirus SNUABM33</taxon>
    </lineage>
</organism>
<accession>A0AAE7XMC4</accession>
<keyword evidence="1" id="KW-0472">Membrane</keyword>
<sequence>MTKWHRKMRRIMRQYMACCIVVVLLLVLTFIFRSLPLGLFTLAFTVVVTAIYSWRVSKM</sequence>
<proteinExistence type="predicted"/>
<evidence type="ECO:0000313" key="3">
    <source>
        <dbReference type="Proteomes" id="UP000827805"/>
    </source>
</evidence>
<keyword evidence="3" id="KW-1185">Reference proteome</keyword>
<feature type="transmembrane region" description="Helical" evidence="1">
    <location>
        <begin position="37"/>
        <end position="54"/>
    </location>
</feature>
<evidence type="ECO:0000256" key="1">
    <source>
        <dbReference type="SAM" id="Phobius"/>
    </source>
</evidence>
<dbReference type="EMBL" id="MZ443779">
    <property type="protein sequence ID" value="QZE58140.1"/>
    <property type="molecule type" value="Genomic_DNA"/>
</dbReference>
<feature type="transmembrane region" description="Helical" evidence="1">
    <location>
        <begin position="12"/>
        <end position="31"/>
    </location>
</feature>